<name>A0A553GZV4_9PSED</name>
<gene>
    <name evidence="1" type="ORF">FM069_09695</name>
</gene>
<dbReference type="EMBL" id="VJOY01000006">
    <property type="protein sequence ID" value="TRX75022.1"/>
    <property type="molecule type" value="Genomic_DNA"/>
</dbReference>
<accession>A0A553GZV4</accession>
<keyword evidence="2" id="KW-1185">Reference proteome</keyword>
<dbReference type="GO" id="GO:0016811">
    <property type="term" value="F:hydrolase activity, acting on carbon-nitrogen (but not peptide) bonds, in linear amides"/>
    <property type="evidence" value="ECO:0007669"/>
    <property type="project" value="TreeGrafter"/>
</dbReference>
<protein>
    <submittedName>
        <fullName evidence="1">Carbon-nitrogen hydrolase family protein</fullName>
    </submittedName>
</protein>
<organism evidence="1 2">
    <name type="scientific">Pseudomonas mangiferae</name>
    <dbReference type="NCBI Taxonomy" id="2593654"/>
    <lineage>
        <taxon>Bacteria</taxon>
        <taxon>Pseudomonadati</taxon>
        <taxon>Pseudomonadota</taxon>
        <taxon>Gammaproteobacteria</taxon>
        <taxon>Pseudomonadales</taxon>
        <taxon>Pseudomonadaceae</taxon>
        <taxon>Pseudomonas</taxon>
    </lineage>
</organism>
<dbReference type="Gene3D" id="3.60.110.10">
    <property type="entry name" value="Carbon-nitrogen hydrolase"/>
    <property type="match status" value="1"/>
</dbReference>
<dbReference type="Proteomes" id="UP000315235">
    <property type="component" value="Unassembled WGS sequence"/>
</dbReference>
<dbReference type="InterPro" id="IPR050345">
    <property type="entry name" value="Aliph_Amidase/BUP"/>
</dbReference>
<dbReference type="PANTHER" id="PTHR43674">
    <property type="entry name" value="NITRILASE C965.09-RELATED"/>
    <property type="match status" value="1"/>
</dbReference>
<sequence>MRKLFFLLTGTLASLLLVAGLAVYAVWSGERAPVHYLADLRSRLDFSQGHASGRGNLLGIQPELFPSDYQSVERLHLKLAAYLDKARAEGLLNDKTVVVLPEHIGTWLVATGEKDQVYDARTLAGAMAWLALGNPLDTLKALWHAEGEDRLGDALLRMKAERMAADYQTLFGGLARAYGVTLVAGSIVLPEPRVEGTSLKVGDGPLYNVSQVFAPDGHPLGQPQRKVAADGGERRVTGAARHDELEVVDTPAGRLGVLFYADSTDAASHAELARHGAQLLAVPAFVGERHRDEADRLLQPAPLPPSACPTPPALTTVASASRLQASGAQAGIAVFMRGRLWNLGSAGRSLVLAQDGPRPVDDGRGARLINLWL</sequence>
<comment type="caution">
    <text evidence="1">The sequence shown here is derived from an EMBL/GenBank/DDBJ whole genome shotgun (WGS) entry which is preliminary data.</text>
</comment>
<dbReference type="InterPro" id="IPR036526">
    <property type="entry name" value="C-N_Hydrolase_sf"/>
</dbReference>
<dbReference type="PANTHER" id="PTHR43674:SF13">
    <property type="entry name" value="CN HYDROLASE DOMAIN-CONTAINING PROTEIN"/>
    <property type="match status" value="1"/>
</dbReference>
<dbReference type="AlphaFoldDB" id="A0A553GZV4"/>
<reference evidence="1 2" key="1">
    <citation type="submission" date="2019-07" db="EMBL/GenBank/DDBJ databases">
        <title>Pseudomonas mangiferae sp. nov., isolated from bark of mango tree in Thailand.</title>
        <authorList>
            <person name="Srisuk N."/>
            <person name="Anurat P."/>
        </authorList>
    </citation>
    <scope>NUCLEOTIDE SEQUENCE [LARGE SCALE GENOMIC DNA]</scope>
    <source>
        <strain evidence="1 2">DMKU_BBB3-04</strain>
    </source>
</reference>
<dbReference type="SUPFAM" id="SSF56317">
    <property type="entry name" value="Carbon-nitrogen hydrolase"/>
    <property type="match status" value="1"/>
</dbReference>
<evidence type="ECO:0000313" key="1">
    <source>
        <dbReference type="EMBL" id="TRX75022.1"/>
    </source>
</evidence>
<evidence type="ECO:0000313" key="2">
    <source>
        <dbReference type="Proteomes" id="UP000315235"/>
    </source>
</evidence>
<keyword evidence="1" id="KW-0378">Hydrolase</keyword>
<proteinExistence type="predicted"/>
<dbReference type="OrthoDB" id="6930495at2"/>
<dbReference type="RefSeq" id="WP_143488323.1">
    <property type="nucleotide sequence ID" value="NZ_VJOY01000006.1"/>
</dbReference>